<organism evidence="2 3">
    <name type="scientific">Bombardia bombarda</name>
    <dbReference type="NCBI Taxonomy" id="252184"/>
    <lineage>
        <taxon>Eukaryota</taxon>
        <taxon>Fungi</taxon>
        <taxon>Dikarya</taxon>
        <taxon>Ascomycota</taxon>
        <taxon>Pezizomycotina</taxon>
        <taxon>Sordariomycetes</taxon>
        <taxon>Sordariomycetidae</taxon>
        <taxon>Sordariales</taxon>
        <taxon>Lasiosphaeriaceae</taxon>
        <taxon>Bombardia</taxon>
    </lineage>
</organism>
<accession>A0AA39X8H9</accession>
<dbReference type="PANTHER" id="PTHR38166">
    <property type="entry name" value="C2H2-TYPE DOMAIN-CONTAINING PROTEIN-RELATED"/>
    <property type="match status" value="1"/>
</dbReference>
<sequence>MDLWSRLLEQSAADAAVPTSRIAPGPTAAAPSTDHQDDHESEDEGTDTGSPVAPASFAASPLSLLQTPMAVSLPLLLPPDRNTWDITCSKNPQISQNTVQQLTVPNRHHPPPLPPSANSSTEANNPETISSSLVSRPTYGRQPLPFLLENSASKFKPASGSMSRSTRPPSLDSDMLASGRRKRLSLLPLPKPLSTASEIARTPTHRTTFLHQRDGPSTRLAPTRRAASETTETQEIQSVPSAIVEHAQTEARNHEGLASGICNVILENYGVDADNSSRTLLVRDAVTRCLDEISNLMEGTSPTYFSSLHSPASVVSSLSAGGGLSGRLSRQSAGRRSIYSKRRAQFLGLPDDDNLGLDAWDDGSVSNSLHRAGRDSPVSDTRADNQLQYPCPFRRRNPVRFNIRDRPDCARAPFYSLTQLKYHITSQHALQKSAHQCRRCRMGFETEAALDDHMMQPRERMCETNSVDKNRDPEDGITDDVSKKLTAGGTELFAWDGLWHLLFPTDEETATSDFHPVIELVEVEHEFDKGEEALKASLQDMLRLLLANTIDEHFRSFLAGQFELVYETHRANIMRQCLNRGSSAAATDQPKPIAKASNQQVILGRQQNRRSRQSVLFQTLRSPDTYDTTPNTPGDIVSSPLTHDRDNNLGIHNDDSRPQLNGRSLGSAINGTSRLPLSPLSPTLQYAVRNKTRSPSLAGARSPRLYATRSPRGEEIEYPGPRDSRDSGISIACHLCEVDVCRCDNVAGVPLGGNGDTSLLAEPVFGTRDHQSELTNPETKQQALADTVAQHRLRHQPNLRVTTRTLEALVSPTSGEPFHSPQSFKERVLRKHDTPSQGSVAGKRNVSA</sequence>
<feature type="compositionally biased region" description="Basic and acidic residues" evidence="1">
    <location>
        <begin position="824"/>
        <end position="834"/>
    </location>
</feature>
<protein>
    <recommendedName>
        <fullName evidence="4">C2H2-type domain-containing protein</fullName>
    </recommendedName>
</protein>
<evidence type="ECO:0000313" key="3">
    <source>
        <dbReference type="Proteomes" id="UP001174934"/>
    </source>
</evidence>
<evidence type="ECO:0000256" key="1">
    <source>
        <dbReference type="SAM" id="MobiDB-lite"/>
    </source>
</evidence>
<feature type="region of interest" description="Disordered" evidence="1">
    <location>
        <begin position="366"/>
        <end position="385"/>
    </location>
</feature>
<feature type="region of interest" description="Disordered" evidence="1">
    <location>
        <begin position="194"/>
        <end position="233"/>
    </location>
</feature>
<dbReference type="Proteomes" id="UP001174934">
    <property type="component" value="Unassembled WGS sequence"/>
</dbReference>
<feature type="compositionally biased region" description="Polar residues" evidence="1">
    <location>
        <begin position="621"/>
        <end position="632"/>
    </location>
</feature>
<feature type="compositionally biased region" description="Polar residues" evidence="1">
    <location>
        <begin position="116"/>
        <end position="135"/>
    </location>
</feature>
<gene>
    <name evidence="2" type="ORF">B0T17DRAFT_597698</name>
</gene>
<feature type="region of interest" description="Disordered" evidence="1">
    <location>
        <begin position="151"/>
        <end position="175"/>
    </location>
</feature>
<feature type="region of interest" description="Disordered" evidence="1">
    <location>
        <begin position="810"/>
        <end position="848"/>
    </location>
</feature>
<feature type="compositionally biased region" description="Polar residues" evidence="1">
    <location>
        <begin position="658"/>
        <end position="672"/>
    </location>
</feature>
<comment type="caution">
    <text evidence="2">The sequence shown here is derived from an EMBL/GenBank/DDBJ whole genome shotgun (WGS) entry which is preliminary data.</text>
</comment>
<dbReference type="AlphaFoldDB" id="A0AA39X8H9"/>
<dbReference type="PANTHER" id="PTHR38166:SF1">
    <property type="entry name" value="C2H2-TYPE DOMAIN-CONTAINING PROTEIN"/>
    <property type="match status" value="1"/>
</dbReference>
<feature type="region of interest" description="Disordered" evidence="1">
    <location>
        <begin position="621"/>
        <end position="680"/>
    </location>
</feature>
<keyword evidence="3" id="KW-1185">Reference proteome</keyword>
<name>A0AA39X8H9_9PEZI</name>
<feature type="region of interest" description="Disordered" evidence="1">
    <location>
        <begin position="103"/>
        <end position="137"/>
    </location>
</feature>
<feature type="compositionally biased region" description="Basic and acidic residues" evidence="1">
    <location>
        <begin position="642"/>
        <end position="657"/>
    </location>
</feature>
<reference evidence="2" key="1">
    <citation type="submission" date="2023-06" db="EMBL/GenBank/DDBJ databases">
        <title>Genome-scale phylogeny and comparative genomics of the fungal order Sordariales.</title>
        <authorList>
            <consortium name="Lawrence Berkeley National Laboratory"/>
            <person name="Hensen N."/>
            <person name="Bonometti L."/>
            <person name="Westerberg I."/>
            <person name="Brannstrom I.O."/>
            <person name="Guillou S."/>
            <person name="Cros-Aarteil S."/>
            <person name="Calhoun S."/>
            <person name="Haridas S."/>
            <person name="Kuo A."/>
            <person name="Mondo S."/>
            <person name="Pangilinan J."/>
            <person name="Riley R."/>
            <person name="LaButti K."/>
            <person name="Andreopoulos B."/>
            <person name="Lipzen A."/>
            <person name="Chen C."/>
            <person name="Yanf M."/>
            <person name="Daum C."/>
            <person name="Ng V."/>
            <person name="Clum A."/>
            <person name="Steindorff A."/>
            <person name="Ohm R."/>
            <person name="Martin F."/>
            <person name="Silar P."/>
            <person name="Natvig D."/>
            <person name="Lalanne C."/>
            <person name="Gautier V."/>
            <person name="Ament-velasquez S.L."/>
            <person name="Kruys A."/>
            <person name="Hutchinson M.I."/>
            <person name="Powell A.J."/>
            <person name="Barry K."/>
            <person name="Miller A.N."/>
            <person name="Grigoriev I.V."/>
            <person name="Debuchy R."/>
            <person name="Gladieux P."/>
            <person name="Thoren M.H."/>
            <person name="Johannesson H."/>
        </authorList>
    </citation>
    <scope>NUCLEOTIDE SEQUENCE</scope>
    <source>
        <strain evidence="2">SMH3391-2</strain>
    </source>
</reference>
<dbReference type="EMBL" id="JAULSR010000002">
    <property type="protein sequence ID" value="KAK0629274.1"/>
    <property type="molecule type" value="Genomic_DNA"/>
</dbReference>
<evidence type="ECO:0000313" key="2">
    <source>
        <dbReference type="EMBL" id="KAK0629274.1"/>
    </source>
</evidence>
<evidence type="ECO:0008006" key="4">
    <source>
        <dbReference type="Google" id="ProtNLM"/>
    </source>
</evidence>
<proteinExistence type="predicted"/>
<feature type="region of interest" description="Disordered" evidence="1">
    <location>
        <begin position="12"/>
        <end position="55"/>
    </location>
</feature>